<evidence type="ECO:0000256" key="1">
    <source>
        <dbReference type="ARBA" id="ARBA00004613"/>
    </source>
</evidence>
<dbReference type="InterPro" id="IPR001343">
    <property type="entry name" value="Hemolysn_Ca-bd"/>
</dbReference>
<evidence type="ECO:0000256" key="2">
    <source>
        <dbReference type="ARBA" id="ARBA00022525"/>
    </source>
</evidence>
<dbReference type="PANTHER" id="PTHR38340">
    <property type="entry name" value="S-LAYER PROTEIN"/>
    <property type="match status" value="1"/>
</dbReference>
<protein>
    <submittedName>
        <fullName evidence="4">DUF4214 domain-containing protein</fullName>
    </submittedName>
</protein>
<dbReference type="RefSeq" id="WP_186948318.1">
    <property type="nucleotide sequence ID" value="NZ_JACOGF010000008.1"/>
</dbReference>
<sequence length="688" mass="73935">MASYIPYFPGTTITKAMFNFDAFGITNYILAGTIRISVSDDFSYANYYSDKDYSLFNSGIYTNGPNEYVWTTTQLNNIDLATDVYAQFANLSFTKAVNYEYTSTSTIANPEDVGRSNVTDININWIYRTDVSFAGKSGGSTDKNLGYTGAAGDIFLNEAAEEFQGDYSLSPYSRATQTLMHELGHSLGLSHPHISYTNGTPVISADFAATQYLGFNKLGFKTSSAADMYKEYFTIMSYDDQNYSATLHAYTPMILDVIALQQAYGEGRGTSGVSDDTLQVGTDGYRTYFDKGGIDTVDLSLYSNGAYFHMGTTITGASHLVGVAMSLYDGANTIVYGGSPVSLRWFYGEYENAVGSAKADVIFGNDLANNIYGGAGNDGIDGMGGNDSINGGDGNDSMNGGDGNDTLIGGAGNDLFDWDEGTRSGNDIFVGGTGDDVYVLDTSADKVYENSGEGIDTVWVNFNSSLASYSFVENIRIYGSTGTYITGSSYANWMSGGGGNDTIDGADGKDLVQCAGNISNYTVTKSGNDYIVKDKTGAEGTDLLKNIELIKFDDHYLSFETAGIAGQAYRLYQAAFDRKPDLAGLGYWINDMSNGSSLTTVASGFFSSPEFQKLYGKSPSNTTLITNFYQNVLHRAPDKAGFDYWLNSLDTGKISAAGALASFCESAENQALVIAAIQNGIEYIGWTA</sequence>
<proteinExistence type="predicted"/>
<dbReference type="SUPFAM" id="SSF55486">
    <property type="entry name" value="Metalloproteases ('zincins'), catalytic domain"/>
    <property type="match status" value="1"/>
</dbReference>
<dbReference type="InterPro" id="IPR018511">
    <property type="entry name" value="Hemolysin-typ_Ca-bd_CS"/>
</dbReference>
<dbReference type="PANTHER" id="PTHR38340:SF1">
    <property type="entry name" value="S-LAYER PROTEIN"/>
    <property type="match status" value="1"/>
</dbReference>
<feature type="domain" description="DUF4214" evidence="3">
    <location>
        <begin position="602"/>
        <end position="672"/>
    </location>
</feature>
<keyword evidence="5" id="KW-1185">Reference proteome</keyword>
<gene>
    <name evidence="4" type="ORF">H8L32_16270</name>
</gene>
<comment type="caution">
    <text evidence="4">The sequence shown here is derived from an EMBL/GenBank/DDBJ whole genome shotgun (WGS) entry which is preliminary data.</text>
</comment>
<dbReference type="Gene3D" id="3.40.390.10">
    <property type="entry name" value="Collagenase (Catalytic Domain)"/>
    <property type="match status" value="1"/>
</dbReference>
<name>A0ABR6ZT19_9BURK</name>
<dbReference type="Gene3D" id="1.10.3130.20">
    <property type="entry name" value="Phycobilisome linker domain"/>
    <property type="match status" value="1"/>
</dbReference>
<reference evidence="4 5" key="1">
    <citation type="submission" date="2020-08" db="EMBL/GenBank/DDBJ databases">
        <title>Novel species isolated from subtropical streams in China.</title>
        <authorList>
            <person name="Lu H."/>
        </authorList>
    </citation>
    <scope>NUCLEOTIDE SEQUENCE [LARGE SCALE GENOMIC DNA]</scope>
    <source>
        <strain evidence="4 5">CY18W</strain>
    </source>
</reference>
<dbReference type="Pfam" id="PF00353">
    <property type="entry name" value="HemolysinCabind"/>
    <property type="match status" value="3"/>
</dbReference>
<organism evidence="4 5">
    <name type="scientific">Undibacterium hunanense</name>
    <dbReference type="NCBI Taxonomy" id="2762292"/>
    <lineage>
        <taxon>Bacteria</taxon>
        <taxon>Pseudomonadati</taxon>
        <taxon>Pseudomonadota</taxon>
        <taxon>Betaproteobacteria</taxon>
        <taxon>Burkholderiales</taxon>
        <taxon>Oxalobacteraceae</taxon>
        <taxon>Undibacterium</taxon>
    </lineage>
</organism>
<dbReference type="InterPro" id="IPR038255">
    <property type="entry name" value="PBS_linker_sf"/>
</dbReference>
<evidence type="ECO:0000313" key="5">
    <source>
        <dbReference type="Proteomes" id="UP000650424"/>
    </source>
</evidence>
<dbReference type="PRINTS" id="PR00313">
    <property type="entry name" value="CABNDNGRPT"/>
</dbReference>
<dbReference type="InterPro" id="IPR024079">
    <property type="entry name" value="MetalloPept_cat_dom_sf"/>
</dbReference>
<dbReference type="EMBL" id="JACOGF010000008">
    <property type="protein sequence ID" value="MBC3919048.1"/>
    <property type="molecule type" value="Genomic_DNA"/>
</dbReference>
<evidence type="ECO:0000313" key="4">
    <source>
        <dbReference type="EMBL" id="MBC3919048.1"/>
    </source>
</evidence>
<dbReference type="InterPro" id="IPR011049">
    <property type="entry name" value="Serralysin-like_metalloprot_C"/>
</dbReference>
<accession>A0ABR6ZT19</accession>
<comment type="subcellular location">
    <subcellularLocation>
        <location evidence="1">Secreted</location>
    </subcellularLocation>
</comment>
<keyword evidence="2" id="KW-0964">Secreted</keyword>
<dbReference type="SUPFAM" id="SSF51120">
    <property type="entry name" value="beta-Roll"/>
    <property type="match status" value="2"/>
</dbReference>
<dbReference type="InterPro" id="IPR025282">
    <property type="entry name" value="DUF4214"/>
</dbReference>
<dbReference type="Pfam" id="PF13946">
    <property type="entry name" value="DUF4214"/>
    <property type="match status" value="1"/>
</dbReference>
<dbReference type="Proteomes" id="UP000650424">
    <property type="component" value="Unassembled WGS sequence"/>
</dbReference>
<dbReference type="PROSITE" id="PS00330">
    <property type="entry name" value="HEMOLYSIN_CALCIUM"/>
    <property type="match status" value="1"/>
</dbReference>
<dbReference type="InterPro" id="IPR050557">
    <property type="entry name" value="RTX_toxin/Mannuronan_C5-epim"/>
</dbReference>
<evidence type="ECO:0000259" key="3">
    <source>
        <dbReference type="Pfam" id="PF13946"/>
    </source>
</evidence>
<dbReference type="Gene3D" id="2.150.10.10">
    <property type="entry name" value="Serralysin-like metalloprotease, C-terminal"/>
    <property type="match status" value="1"/>
</dbReference>